<name>A0A0R3TVY4_RODNA</name>
<sequence length="90" mass="9917">MLPVCLVILTIGRTPVEDDGIQILCADLLQAYHLQHRRLEVTLTTIAQAMNPNSDPITTIVDTVNLPSKCALPRAKGLHRLNLADNKSFD</sequence>
<reference evidence="3" key="1">
    <citation type="submission" date="2017-02" db="UniProtKB">
        <authorList>
            <consortium name="WormBaseParasite"/>
        </authorList>
    </citation>
    <scope>IDENTIFICATION</scope>
</reference>
<reference evidence="1 2" key="2">
    <citation type="submission" date="2018-11" db="EMBL/GenBank/DDBJ databases">
        <authorList>
            <consortium name="Pathogen Informatics"/>
        </authorList>
    </citation>
    <scope>NUCLEOTIDE SEQUENCE [LARGE SCALE GENOMIC DNA]</scope>
</reference>
<evidence type="ECO:0000313" key="2">
    <source>
        <dbReference type="Proteomes" id="UP000278807"/>
    </source>
</evidence>
<keyword evidence="2" id="KW-1185">Reference proteome</keyword>
<organism evidence="3">
    <name type="scientific">Rodentolepis nana</name>
    <name type="common">Dwarf tapeworm</name>
    <name type="synonym">Hymenolepis nana</name>
    <dbReference type="NCBI Taxonomy" id="102285"/>
    <lineage>
        <taxon>Eukaryota</taxon>
        <taxon>Metazoa</taxon>
        <taxon>Spiralia</taxon>
        <taxon>Lophotrochozoa</taxon>
        <taxon>Platyhelminthes</taxon>
        <taxon>Cestoda</taxon>
        <taxon>Eucestoda</taxon>
        <taxon>Cyclophyllidea</taxon>
        <taxon>Hymenolepididae</taxon>
        <taxon>Rodentolepis</taxon>
    </lineage>
</organism>
<evidence type="ECO:0000313" key="3">
    <source>
        <dbReference type="WBParaSite" id="HNAJ_0001200301-mRNA-1"/>
    </source>
</evidence>
<dbReference type="Proteomes" id="UP000278807">
    <property type="component" value="Unassembled WGS sequence"/>
</dbReference>
<dbReference type="EMBL" id="UZAE01013950">
    <property type="protein sequence ID" value="VDO11922.1"/>
    <property type="molecule type" value="Genomic_DNA"/>
</dbReference>
<dbReference type="AlphaFoldDB" id="A0A0R3TVY4"/>
<proteinExistence type="predicted"/>
<protein>
    <submittedName>
        <fullName evidence="1 3">Uncharacterized protein</fullName>
    </submittedName>
</protein>
<evidence type="ECO:0000313" key="1">
    <source>
        <dbReference type="EMBL" id="VDO11922.1"/>
    </source>
</evidence>
<accession>A0A0R3TVY4</accession>
<dbReference type="WBParaSite" id="HNAJ_0001200301-mRNA-1">
    <property type="protein sequence ID" value="HNAJ_0001200301-mRNA-1"/>
    <property type="gene ID" value="HNAJ_0001200301"/>
</dbReference>
<gene>
    <name evidence="1" type="ORF">HNAJ_LOCUS11992</name>
</gene>